<dbReference type="Gene3D" id="1.10.10.10">
    <property type="entry name" value="Winged helix-like DNA-binding domain superfamily/Winged helix DNA-binding domain"/>
    <property type="match status" value="1"/>
</dbReference>
<proteinExistence type="predicted"/>
<dbReference type="GO" id="GO:0003700">
    <property type="term" value="F:DNA-binding transcription factor activity"/>
    <property type="evidence" value="ECO:0007669"/>
    <property type="project" value="InterPro"/>
</dbReference>
<keyword evidence="2" id="KW-0238">DNA-binding</keyword>
<dbReference type="Pfam" id="PF12840">
    <property type="entry name" value="HTH_20"/>
    <property type="match status" value="1"/>
</dbReference>
<keyword evidence="1" id="KW-0805">Transcription regulation</keyword>
<evidence type="ECO:0000313" key="5">
    <source>
        <dbReference type="EMBL" id="SHF77960.1"/>
    </source>
</evidence>
<dbReference type="STRING" id="1070870.SAMN05444351_0772"/>
<feature type="domain" description="HTH arsR-type" evidence="4">
    <location>
        <begin position="259"/>
        <end position="334"/>
    </location>
</feature>
<evidence type="ECO:0000256" key="2">
    <source>
        <dbReference type="ARBA" id="ARBA00023125"/>
    </source>
</evidence>
<sequence>MRQGTPGTHRFAYGRKVGEFIVDADVMARARFGTSQLTETLAALKMLRSAAVPPWHRPWADVHAAAFRERLAGDPVGTALLDAAFGPTWTADFLTVPPSAPDLTIDEELGFLESLDDGAVRADLEVATGPLTPALTATGLAATAAALLRWTWAHTVRDEWPRRLRVLRADVVSRTARLSGGGWSAALDGISPGVRWLANGRLQVNAAPYPPRDVRGRDLLFIAATGPGGWVSWRLPDTYAVVYPVTGVLAGGPAPLPDALVRLLGRTRARLLAALDAPQSTTALTARTGLPLGSVGGHLRVLLDAGLLERRRSGREVLYWRSDAGRTLLAAADEGH</sequence>
<dbReference type="InterPro" id="IPR036388">
    <property type="entry name" value="WH-like_DNA-bd_sf"/>
</dbReference>
<dbReference type="InterPro" id="IPR001845">
    <property type="entry name" value="HTH_ArsR_DNA-bd_dom"/>
</dbReference>
<dbReference type="PANTHER" id="PTHR43132">
    <property type="entry name" value="ARSENICAL RESISTANCE OPERON REPRESSOR ARSR-RELATED"/>
    <property type="match status" value="1"/>
</dbReference>
<evidence type="ECO:0000259" key="4">
    <source>
        <dbReference type="SMART" id="SM00418"/>
    </source>
</evidence>
<dbReference type="SMART" id="SM00418">
    <property type="entry name" value="HTH_ARSR"/>
    <property type="match status" value="1"/>
</dbReference>
<dbReference type="CDD" id="cd00090">
    <property type="entry name" value="HTH_ARSR"/>
    <property type="match status" value="1"/>
</dbReference>
<organism evidence="5 6">
    <name type="scientific">Geodermatophilus nigrescens</name>
    <dbReference type="NCBI Taxonomy" id="1070870"/>
    <lineage>
        <taxon>Bacteria</taxon>
        <taxon>Bacillati</taxon>
        <taxon>Actinomycetota</taxon>
        <taxon>Actinomycetes</taxon>
        <taxon>Geodermatophilales</taxon>
        <taxon>Geodermatophilaceae</taxon>
        <taxon>Geodermatophilus</taxon>
    </lineage>
</organism>
<accession>A0A1M5EFL9</accession>
<gene>
    <name evidence="5" type="ORF">SAMN05444351_0772</name>
</gene>
<keyword evidence="6" id="KW-1185">Reference proteome</keyword>
<dbReference type="InterPro" id="IPR011991">
    <property type="entry name" value="ArsR-like_HTH"/>
</dbReference>
<evidence type="ECO:0000256" key="1">
    <source>
        <dbReference type="ARBA" id="ARBA00023015"/>
    </source>
</evidence>
<dbReference type="AlphaFoldDB" id="A0A1M5EFL9"/>
<dbReference type="GO" id="GO:0003677">
    <property type="term" value="F:DNA binding"/>
    <property type="evidence" value="ECO:0007669"/>
    <property type="project" value="UniProtKB-KW"/>
</dbReference>
<evidence type="ECO:0000313" key="6">
    <source>
        <dbReference type="Proteomes" id="UP000184471"/>
    </source>
</evidence>
<evidence type="ECO:0000256" key="3">
    <source>
        <dbReference type="ARBA" id="ARBA00023163"/>
    </source>
</evidence>
<dbReference type="PANTHER" id="PTHR43132:SF6">
    <property type="entry name" value="HTH-TYPE TRANSCRIPTIONAL REPRESSOR CZRA"/>
    <property type="match status" value="1"/>
</dbReference>
<protein>
    <submittedName>
        <fullName evidence="5">Helix-turn-helix domain-containing protein</fullName>
    </submittedName>
</protein>
<dbReference type="InterPro" id="IPR051011">
    <property type="entry name" value="Metal_resp_trans_reg"/>
</dbReference>
<dbReference type="EMBL" id="FQVX01000001">
    <property type="protein sequence ID" value="SHF77960.1"/>
    <property type="molecule type" value="Genomic_DNA"/>
</dbReference>
<dbReference type="Proteomes" id="UP000184471">
    <property type="component" value="Unassembled WGS sequence"/>
</dbReference>
<keyword evidence="3" id="KW-0804">Transcription</keyword>
<name>A0A1M5EFL9_9ACTN</name>
<dbReference type="SUPFAM" id="SSF46785">
    <property type="entry name" value="Winged helix' DNA-binding domain"/>
    <property type="match status" value="1"/>
</dbReference>
<dbReference type="InterPro" id="IPR036390">
    <property type="entry name" value="WH_DNA-bd_sf"/>
</dbReference>
<reference evidence="5 6" key="1">
    <citation type="submission" date="2016-11" db="EMBL/GenBank/DDBJ databases">
        <authorList>
            <person name="Jaros S."/>
            <person name="Januszkiewicz K."/>
            <person name="Wedrychowicz H."/>
        </authorList>
    </citation>
    <scope>NUCLEOTIDE SEQUENCE [LARGE SCALE GENOMIC DNA]</scope>
    <source>
        <strain evidence="5 6">DSM 45408</strain>
    </source>
</reference>